<keyword evidence="1" id="KW-0812">Transmembrane</keyword>
<dbReference type="EMBL" id="CALNXI010000445">
    <property type="protein sequence ID" value="CAH3027286.1"/>
    <property type="molecule type" value="Genomic_DNA"/>
</dbReference>
<evidence type="ECO:0000313" key="3">
    <source>
        <dbReference type="Proteomes" id="UP001159427"/>
    </source>
</evidence>
<feature type="transmembrane region" description="Helical" evidence="1">
    <location>
        <begin position="272"/>
        <end position="293"/>
    </location>
</feature>
<feature type="transmembrane region" description="Helical" evidence="1">
    <location>
        <begin position="299"/>
        <end position="322"/>
    </location>
</feature>
<evidence type="ECO:0000256" key="1">
    <source>
        <dbReference type="SAM" id="Phobius"/>
    </source>
</evidence>
<name>A0ABN8MCA0_9CNID</name>
<feature type="transmembrane region" description="Helical" evidence="1">
    <location>
        <begin position="343"/>
        <end position="366"/>
    </location>
</feature>
<keyword evidence="3" id="KW-1185">Reference proteome</keyword>
<organism evidence="2 3">
    <name type="scientific">Porites evermanni</name>
    <dbReference type="NCBI Taxonomy" id="104178"/>
    <lineage>
        <taxon>Eukaryota</taxon>
        <taxon>Metazoa</taxon>
        <taxon>Cnidaria</taxon>
        <taxon>Anthozoa</taxon>
        <taxon>Hexacorallia</taxon>
        <taxon>Scleractinia</taxon>
        <taxon>Fungiina</taxon>
        <taxon>Poritidae</taxon>
        <taxon>Porites</taxon>
    </lineage>
</organism>
<sequence length="398" mass="44871">MNSTNSTSCSFTYEHVYNSLTKNESNFNISYALYPDGARPSFLVRVNVYGPNRTSNSIPAKFTWSIHCLYANVPAWPLQLLSLFSITVTSRTQDLNIKVPEFCCNMSDDKKKREEMIQGFLTRTLFELQDLAMLPAIRDPSVNTAECVIKGHDTNFEAKGRSPYIRAVLWLSLIFVIVSGPLLAKYVRDLEELSNNNNYKKKNTVKAVCFSFYLMSVPGSLLIIVALILSSVYRGTDIIAILALIIVFSLGEFTVMCILYKMCEDKDECVLCFLKIFGGHAISYIFCWIVTGIRINPTWGLTIALLVSSVFAAVTYAKYLYLEEFPKGRNNRASGTTSHRRQVIAFLIGCCLAVLILFLIVIFAGHSSSEKEMAVDEVLKTTSLYFITAFITWVTWKK</sequence>
<gene>
    <name evidence="2" type="ORF">PEVE_00031214</name>
</gene>
<reference evidence="2 3" key="1">
    <citation type="submission" date="2022-05" db="EMBL/GenBank/DDBJ databases">
        <authorList>
            <consortium name="Genoscope - CEA"/>
            <person name="William W."/>
        </authorList>
    </citation>
    <scope>NUCLEOTIDE SEQUENCE [LARGE SCALE GENOMIC DNA]</scope>
</reference>
<feature type="non-terminal residue" evidence="2">
    <location>
        <position position="398"/>
    </location>
</feature>
<dbReference type="Proteomes" id="UP001159427">
    <property type="component" value="Unassembled WGS sequence"/>
</dbReference>
<feature type="transmembrane region" description="Helical" evidence="1">
    <location>
        <begin position="167"/>
        <end position="187"/>
    </location>
</feature>
<feature type="transmembrane region" description="Helical" evidence="1">
    <location>
        <begin position="378"/>
        <end position="396"/>
    </location>
</feature>
<keyword evidence="1" id="KW-1133">Transmembrane helix</keyword>
<feature type="transmembrane region" description="Helical" evidence="1">
    <location>
        <begin position="208"/>
        <end position="232"/>
    </location>
</feature>
<accession>A0ABN8MCA0</accession>
<protein>
    <submittedName>
        <fullName evidence="2">Uncharacterized protein</fullName>
    </submittedName>
</protein>
<proteinExistence type="predicted"/>
<comment type="caution">
    <text evidence="2">The sequence shown here is derived from an EMBL/GenBank/DDBJ whole genome shotgun (WGS) entry which is preliminary data.</text>
</comment>
<evidence type="ECO:0000313" key="2">
    <source>
        <dbReference type="EMBL" id="CAH3027286.1"/>
    </source>
</evidence>
<keyword evidence="1" id="KW-0472">Membrane</keyword>
<feature type="transmembrane region" description="Helical" evidence="1">
    <location>
        <begin position="238"/>
        <end position="260"/>
    </location>
</feature>